<dbReference type="InterPro" id="IPR036890">
    <property type="entry name" value="HATPase_C_sf"/>
</dbReference>
<keyword evidence="5" id="KW-1133">Transmembrane helix</keyword>
<evidence type="ECO:0000256" key="3">
    <source>
        <dbReference type="ARBA" id="ARBA00023012"/>
    </source>
</evidence>
<dbReference type="CDD" id="cd00088">
    <property type="entry name" value="HPT"/>
    <property type="match status" value="1"/>
</dbReference>
<dbReference type="SMART" id="SM00387">
    <property type="entry name" value="HATPase_c"/>
    <property type="match status" value="1"/>
</dbReference>
<dbReference type="InterPro" id="IPR008207">
    <property type="entry name" value="Sig_transdc_His_kin_Hpt_dom"/>
</dbReference>
<dbReference type="Gene3D" id="3.30.565.10">
    <property type="entry name" value="Histidine kinase-like ATPase, C-terminal domain"/>
    <property type="match status" value="1"/>
</dbReference>
<dbReference type="RefSeq" id="WP_206256260.1">
    <property type="nucleotide sequence ID" value="NZ_CP071060.1"/>
</dbReference>
<accession>A0ABX7MFT5</accession>
<reference evidence="8 9" key="1">
    <citation type="submission" date="2021-02" db="EMBL/GenBank/DDBJ databases">
        <title>Niveibacterium changnyeongensis HC41.</title>
        <authorList>
            <person name="Kang M."/>
        </authorList>
    </citation>
    <scope>NUCLEOTIDE SEQUENCE [LARGE SCALE GENOMIC DNA]</scope>
    <source>
        <strain evidence="8 9">HC41</strain>
    </source>
</reference>
<dbReference type="Pfam" id="PF02518">
    <property type="entry name" value="HATPase_c"/>
    <property type="match status" value="1"/>
</dbReference>
<evidence type="ECO:0000256" key="5">
    <source>
        <dbReference type="SAM" id="Phobius"/>
    </source>
</evidence>
<evidence type="ECO:0000259" key="7">
    <source>
        <dbReference type="PROSITE" id="PS50894"/>
    </source>
</evidence>
<dbReference type="Proteomes" id="UP000663570">
    <property type="component" value="Chromosome"/>
</dbReference>
<dbReference type="PROSITE" id="PS50109">
    <property type="entry name" value="HIS_KIN"/>
    <property type="match status" value="1"/>
</dbReference>
<evidence type="ECO:0000313" key="9">
    <source>
        <dbReference type="Proteomes" id="UP000663570"/>
    </source>
</evidence>
<dbReference type="Gene3D" id="3.30.450.20">
    <property type="entry name" value="PAS domain"/>
    <property type="match status" value="1"/>
</dbReference>
<feature type="transmembrane region" description="Helical" evidence="5">
    <location>
        <begin position="12"/>
        <end position="33"/>
    </location>
</feature>
<keyword evidence="5" id="KW-0812">Transmembrane</keyword>
<evidence type="ECO:0000259" key="6">
    <source>
        <dbReference type="PROSITE" id="PS50109"/>
    </source>
</evidence>
<keyword evidence="5" id="KW-0472">Membrane</keyword>
<dbReference type="Pfam" id="PF01627">
    <property type="entry name" value="Hpt"/>
    <property type="match status" value="1"/>
</dbReference>
<proteinExistence type="predicted"/>
<feature type="modified residue" description="Phosphohistidine" evidence="4">
    <location>
        <position position="430"/>
    </location>
</feature>
<keyword evidence="3" id="KW-0902">Two-component regulatory system</keyword>
<protein>
    <recommendedName>
        <fullName evidence="2">histidine kinase</fullName>
        <ecNumber evidence="2">2.7.13.3</ecNumber>
    </recommendedName>
</protein>
<dbReference type="PANTHER" id="PTHR43395">
    <property type="entry name" value="SENSOR HISTIDINE KINASE CHEA"/>
    <property type="match status" value="1"/>
</dbReference>
<evidence type="ECO:0000256" key="1">
    <source>
        <dbReference type="ARBA" id="ARBA00000085"/>
    </source>
</evidence>
<evidence type="ECO:0000256" key="2">
    <source>
        <dbReference type="ARBA" id="ARBA00012438"/>
    </source>
</evidence>
<dbReference type="InterPro" id="IPR036641">
    <property type="entry name" value="HPT_dom_sf"/>
</dbReference>
<dbReference type="SUPFAM" id="SSF55874">
    <property type="entry name" value="ATPase domain of HSP90 chaperone/DNA topoisomerase II/histidine kinase"/>
    <property type="match status" value="1"/>
</dbReference>
<keyword evidence="9" id="KW-1185">Reference proteome</keyword>
<dbReference type="SUPFAM" id="SSF47226">
    <property type="entry name" value="Histidine-containing phosphotransfer domain, HPT domain"/>
    <property type="match status" value="1"/>
</dbReference>
<keyword evidence="4" id="KW-0597">Phosphoprotein</keyword>
<dbReference type="EC" id="2.7.13.3" evidence="2"/>
<sequence>MLKLGLGKYRSIVVLITLFLVFDVGVLGMTFVISRQLTADAISINLAGQHRYLVQKLAKTALLIDQDATQGTFDSSGRSSLNEVKDLIATADRFNAIINTFDGGAKLPDMAEELALTPSQDEQAAAMFALVKDLWAPINSEVQSLNQPKDGHRPDVGPLLQVLIPNNLNLLASSHLLTSRLEALSAAKAARLRAVQMAGMAAALINFAFILYSFLGQLRKSDQAVERAQRETEDILRTTQEGLFLLDPDFRMGSQTSHALSRIIGVEAKGGENFLDLLKPLVTPKTYDTTKEYIELLLRHDVKEKLVASLNPLDCIEISAVKPSGAVESRFLQIRFNRVLQGNKVTHLLVTVNDITRRVKLERELKDSERRVQDQMGMMVNILQADPRQLQDFLRAASDGLNQINEDLRTASPTTGVSTPRVDAMMRIAHRLKGDAAALQLEAVSQSLHAFENVLQELRVLTRRSSEDLLPVAVRVKGLYAEIAAIQDVIARIGQVRGVVSVEPPKPAHDPELAAQAFVRQWRGFAQQLAQRHEKQVELSYQGLDIELLNPQLRDAVNTTVNQFIRNAVVHGVEKPADRKMRGKSEAGRLSVYVSDQGDGTIELSFRDDGRGINPEKIRAAAIRSGRIAADAAKALDARQLTLMIFEPGLSTRDQVDEDAGRGVGLDAVKDLITRLGGRIRIGTTSGEYCHFRVQLPVKVEPRDDHIDAPIKEVA</sequence>
<name>A0ABX7MFT5_9RHOO</name>
<comment type="catalytic activity">
    <reaction evidence="1">
        <text>ATP + protein L-histidine = ADP + protein N-phospho-L-histidine.</text>
        <dbReference type="EC" id="2.7.13.3"/>
    </reaction>
</comment>
<organism evidence="8 9">
    <name type="scientific">Niveibacterium microcysteis</name>
    <dbReference type="NCBI Taxonomy" id="2811415"/>
    <lineage>
        <taxon>Bacteria</taxon>
        <taxon>Pseudomonadati</taxon>
        <taxon>Pseudomonadota</taxon>
        <taxon>Betaproteobacteria</taxon>
        <taxon>Rhodocyclales</taxon>
        <taxon>Rhodocyclaceae</taxon>
        <taxon>Niveibacterium</taxon>
    </lineage>
</organism>
<feature type="domain" description="HPt" evidence="7">
    <location>
        <begin position="382"/>
        <end position="497"/>
    </location>
</feature>
<dbReference type="PRINTS" id="PR00344">
    <property type="entry name" value="BCTRLSENSOR"/>
</dbReference>
<dbReference type="PANTHER" id="PTHR43395:SF10">
    <property type="entry name" value="CHEMOTAXIS PROTEIN CHEA"/>
    <property type="match status" value="1"/>
</dbReference>
<evidence type="ECO:0000313" key="8">
    <source>
        <dbReference type="EMBL" id="QSI78932.1"/>
    </source>
</evidence>
<evidence type="ECO:0000256" key="4">
    <source>
        <dbReference type="PROSITE-ProRule" id="PRU00110"/>
    </source>
</evidence>
<feature type="domain" description="Histidine kinase" evidence="6">
    <location>
        <begin position="561"/>
        <end position="700"/>
    </location>
</feature>
<dbReference type="Gene3D" id="1.20.120.160">
    <property type="entry name" value="HPT domain"/>
    <property type="match status" value="1"/>
</dbReference>
<dbReference type="InterPro" id="IPR051315">
    <property type="entry name" value="Bact_Chemotaxis_CheA"/>
</dbReference>
<gene>
    <name evidence="8" type="ORF">JY500_10095</name>
</gene>
<dbReference type="InterPro" id="IPR004358">
    <property type="entry name" value="Sig_transdc_His_kin-like_C"/>
</dbReference>
<dbReference type="InterPro" id="IPR005467">
    <property type="entry name" value="His_kinase_dom"/>
</dbReference>
<dbReference type="InterPro" id="IPR003594">
    <property type="entry name" value="HATPase_dom"/>
</dbReference>
<dbReference type="PROSITE" id="PS50894">
    <property type="entry name" value="HPT"/>
    <property type="match status" value="1"/>
</dbReference>
<dbReference type="EMBL" id="CP071060">
    <property type="protein sequence ID" value="QSI78932.1"/>
    <property type="molecule type" value="Genomic_DNA"/>
</dbReference>